<keyword evidence="2" id="KW-1185">Reference proteome</keyword>
<comment type="caution">
    <text evidence="1">The sequence shown here is derived from an EMBL/GenBank/DDBJ whole genome shotgun (WGS) entry which is preliminary data.</text>
</comment>
<name>A0ACB0L3W7_TRIPR</name>
<gene>
    <name evidence="1" type="ORF">MILVUS5_LOCUS27706</name>
</gene>
<dbReference type="EMBL" id="CASHSV030000409">
    <property type="protein sequence ID" value="CAJ2662087.1"/>
    <property type="molecule type" value="Genomic_DNA"/>
</dbReference>
<dbReference type="Proteomes" id="UP001177021">
    <property type="component" value="Unassembled WGS sequence"/>
</dbReference>
<reference evidence="1" key="1">
    <citation type="submission" date="2023-10" db="EMBL/GenBank/DDBJ databases">
        <authorList>
            <person name="Rodriguez Cubillos JULIANA M."/>
            <person name="De Vega J."/>
        </authorList>
    </citation>
    <scope>NUCLEOTIDE SEQUENCE</scope>
</reference>
<accession>A0ACB0L3W7</accession>
<evidence type="ECO:0000313" key="2">
    <source>
        <dbReference type="Proteomes" id="UP001177021"/>
    </source>
</evidence>
<proteinExistence type="predicted"/>
<sequence length="77" mass="8955">MKGKPFHSKLQTPKFLGQKVVACMYDFSFSNHLYRTLNNNYNFSPPNSLLCPKIKPLEPNPQFFKFSSCMCDISNHH</sequence>
<evidence type="ECO:0000313" key="1">
    <source>
        <dbReference type="EMBL" id="CAJ2662087.1"/>
    </source>
</evidence>
<protein>
    <submittedName>
        <fullName evidence="1">Uncharacterized protein</fullName>
    </submittedName>
</protein>
<organism evidence="1 2">
    <name type="scientific">Trifolium pratense</name>
    <name type="common">Red clover</name>
    <dbReference type="NCBI Taxonomy" id="57577"/>
    <lineage>
        <taxon>Eukaryota</taxon>
        <taxon>Viridiplantae</taxon>
        <taxon>Streptophyta</taxon>
        <taxon>Embryophyta</taxon>
        <taxon>Tracheophyta</taxon>
        <taxon>Spermatophyta</taxon>
        <taxon>Magnoliopsida</taxon>
        <taxon>eudicotyledons</taxon>
        <taxon>Gunneridae</taxon>
        <taxon>Pentapetalae</taxon>
        <taxon>rosids</taxon>
        <taxon>fabids</taxon>
        <taxon>Fabales</taxon>
        <taxon>Fabaceae</taxon>
        <taxon>Papilionoideae</taxon>
        <taxon>50 kb inversion clade</taxon>
        <taxon>NPAAA clade</taxon>
        <taxon>Hologalegina</taxon>
        <taxon>IRL clade</taxon>
        <taxon>Trifolieae</taxon>
        <taxon>Trifolium</taxon>
    </lineage>
</organism>